<evidence type="ECO:0000256" key="1">
    <source>
        <dbReference type="SAM" id="MobiDB-lite"/>
    </source>
</evidence>
<feature type="region of interest" description="Disordered" evidence="1">
    <location>
        <begin position="159"/>
        <end position="199"/>
    </location>
</feature>
<dbReference type="Proteomes" id="UP000002668">
    <property type="component" value="Genome"/>
</dbReference>
<dbReference type="AlphaFoldDB" id="E4ZJN9"/>
<evidence type="ECO:0000313" key="2">
    <source>
        <dbReference type="EMBL" id="CBX91324.1"/>
    </source>
</evidence>
<proteinExistence type="predicted"/>
<name>E4ZJN9_LEPMJ</name>
<keyword evidence="3" id="KW-1185">Reference proteome</keyword>
<dbReference type="HOGENOM" id="CLU_912379_0_0_1"/>
<dbReference type="InParanoid" id="E4ZJN9"/>
<reference evidence="3" key="1">
    <citation type="journal article" date="2011" name="Nat. Commun.">
        <title>Effector diversification within compartments of the Leptosphaeria maculans genome affected by Repeat-Induced Point mutations.</title>
        <authorList>
            <person name="Rouxel T."/>
            <person name="Grandaubert J."/>
            <person name="Hane J.K."/>
            <person name="Hoede C."/>
            <person name="van de Wouw A.P."/>
            <person name="Couloux A."/>
            <person name="Dominguez V."/>
            <person name="Anthouard V."/>
            <person name="Bally P."/>
            <person name="Bourras S."/>
            <person name="Cozijnsen A.J."/>
            <person name="Ciuffetti L.M."/>
            <person name="Degrave A."/>
            <person name="Dilmaghani A."/>
            <person name="Duret L."/>
            <person name="Fudal I."/>
            <person name="Goodwin S.B."/>
            <person name="Gout L."/>
            <person name="Glaser N."/>
            <person name="Linglin J."/>
            <person name="Kema G.H.J."/>
            <person name="Lapalu N."/>
            <person name="Lawrence C.B."/>
            <person name="May K."/>
            <person name="Meyer M."/>
            <person name="Ollivier B."/>
            <person name="Poulain J."/>
            <person name="Schoch C.L."/>
            <person name="Simon A."/>
            <person name="Spatafora J.W."/>
            <person name="Stachowiak A."/>
            <person name="Turgeon B.G."/>
            <person name="Tyler B.M."/>
            <person name="Vincent D."/>
            <person name="Weissenbach J."/>
            <person name="Amselem J."/>
            <person name="Quesneville H."/>
            <person name="Oliver R.P."/>
            <person name="Wincker P."/>
            <person name="Balesdent M.-H."/>
            <person name="Howlett B.J."/>
        </authorList>
    </citation>
    <scope>NUCLEOTIDE SEQUENCE [LARGE SCALE GENOMIC DNA]</scope>
    <source>
        <strain evidence="3">JN3 / isolate v23.1.3 / race Av1-4-5-6-7-8</strain>
    </source>
</reference>
<protein>
    <submittedName>
        <fullName evidence="2">Predicted protein</fullName>
    </submittedName>
</protein>
<sequence length="305" mass="33044">MKGLLYSVITSVPCSLLRGSWLWRSGQPPTASSRAAGDCSLQAACEYLLRPSKLSEYDHQGQRLCTLRAPSSKRPKTDKSHHNQVFQAEPSKALRAGTWYVLTPLFVVAASSTFSSTILTKPTTQGGPSASSKASNKNCFNCNLPVDVRLHGHCGMSGRTGNSTPSYWVRLNSRPSKSAPHDPSGILPPLPPRSPHAARHENASQIYRFLHCPGAVEHLLEEGEQIPHQSSGHQATCNAEADQVHRHPPPLDAKIQKRASVGAADSGSAMVELDPETGQIRAKQILELRRGQRSDSSIVWALSSP</sequence>
<dbReference type="VEuPathDB" id="FungiDB:LEMA_P068320.1"/>
<accession>E4ZJN9</accession>
<dbReference type="EMBL" id="FP929072">
    <property type="protein sequence ID" value="CBX91324.1"/>
    <property type="molecule type" value="Genomic_DNA"/>
</dbReference>
<organism evidence="3">
    <name type="scientific">Leptosphaeria maculans (strain JN3 / isolate v23.1.3 / race Av1-4-5-6-7-8)</name>
    <name type="common">Blackleg fungus</name>
    <name type="synonym">Phoma lingam</name>
    <dbReference type="NCBI Taxonomy" id="985895"/>
    <lineage>
        <taxon>Eukaryota</taxon>
        <taxon>Fungi</taxon>
        <taxon>Dikarya</taxon>
        <taxon>Ascomycota</taxon>
        <taxon>Pezizomycotina</taxon>
        <taxon>Dothideomycetes</taxon>
        <taxon>Pleosporomycetidae</taxon>
        <taxon>Pleosporales</taxon>
        <taxon>Pleosporineae</taxon>
        <taxon>Leptosphaeriaceae</taxon>
        <taxon>Plenodomus</taxon>
        <taxon>Plenodomus lingam/Leptosphaeria maculans species complex</taxon>
    </lineage>
</organism>
<gene>
    <name evidence="2" type="ORF">LEMA_P068320.1</name>
</gene>
<evidence type="ECO:0000313" key="3">
    <source>
        <dbReference type="Proteomes" id="UP000002668"/>
    </source>
</evidence>